<evidence type="ECO:0000256" key="1">
    <source>
        <dbReference type="SAM" id="MobiDB-lite"/>
    </source>
</evidence>
<accession>A0AA36IC67</accession>
<protein>
    <submittedName>
        <fullName evidence="2">Uncharacterized protein</fullName>
    </submittedName>
</protein>
<keyword evidence="3" id="KW-1185">Reference proteome</keyword>
<dbReference type="EMBL" id="CAUJNA010001169">
    <property type="protein sequence ID" value="CAJ1384920.1"/>
    <property type="molecule type" value="Genomic_DNA"/>
</dbReference>
<name>A0AA36IC67_9DINO</name>
<feature type="compositionally biased region" description="Low complexity" evidence="1">
    <location>
        <begin position="154"/>
        <end position="170"/>
    </location>
</feature>
<organism evidence="2 3">
    <name type="scientific">Effrenium voratum</name>
    <dbReference type="NCBI Taxonomy" id="2562239"/>
    <lineage>
        <taxon>Eukaryota</taxon>
        <taxon>Sar</taxon>
        <taxon>Alveolata</taxon>
        <taxon>Dinophyceae</taxon>
        <taxon>Suessiales</taxon>
        <taxon>Symbiodiniaceae</taxon>
        <taxon>Effrenium</taxon>
    </lineage>
</organism>
<sequence>MALVTLRFLSGESLGKFRVEPSDSVETLQVLGNAKLPVGQCIKSLLLNDQEVSGPLEALKLEEEPVFLAVVAENEPETYFVHDNGGRPFKVKVLRSSDASPGKVWVYPMIEGSQADIQFEMGSEHSEEDQGDGQEEAEEASEAEEAAEPEDATAAEAAPAAAAQGAPAPAGGEGGGQPAEESSEEEPPIKYEDKTVLEEAVERIFVGTSPEHGKGFNGNSLLLKKSKNQYIFVGDSIFSFESEAEICKFSSPVGNNDVPYPWAADVDGRCYLVIENTVLSAVPEGDPYEYFYGDDFEKRVDWKLLWNNQPTGAPFDAAEQYQRMMGSKGKKEAGFAVRRADGTVEKVESEAAFVELAKKMNTALGVGPLRGVKELVARL</sequence>
<comment type="caution">
    <text evidence="2">The sequence shown here is derived from an EMBL/GenBank/DDBJ whole genome shotgun (WGS) entry which is preliminary data.</text>
</comment>
<feature type="compositionally biased region" description="Acidic residues" evidence="1">
    <location>
        <begin position="126"/>
        <end position="153"/>
    </location>
</feature>
<reference evidence="2" key="1">
    <citation type="submission" date="2023-08" db="EMBL/GenBank/DDBJ databases">
        <authorList>
            <person name="Chen Y."/>
            <person name="Shah S."/>
            <person name="Dougan E. K."/>
            <person name="Thang M."/>
            <person name="Chan C."/>
        </authorList>
    </citation>
    <scope>NUCLEOTIDE SEQUENCE</scope>
</reference>
<feature type="region of interest" description="Disordered" evidence="1">
    <location>
        <begin position="121"/>
        <end position="191"/>
    </location>
</feature>
<proteinExistence type="predicted"/>
<evidence type="ECO:0000313" key="2">
    <source>
        <dbReference type="EMBL" id="CAJ1384920.1"/>
    </source>
</evidence>
<evidence type="ECO:0000313" key="3">
    <source>
        <dbReference type="Proteomes" id="UP001178507"/>
    </source>
</evidence>
<dbReference type="AlphaFoldDB" id="A0AA36IC67"/>
<gene>
    <name evidence="2" type="ORF">EVOR1521_LOCUS11654</name>
</gene>
<dbReference type="Proteomes" id="UP001178507">
    <property type="component" value="Unassembled WGS sequence"/>
</dbReference>